<organism evidence="2">
    <name type="scientific">Arundo donax</name>
    <name type="common">Giant reed</name>
    <name type="synonym">Donax arundinaceus</name>
    <dbReference type="NCBI Taxonomy" id="35708"/>
    <lineage>
        <taxon>Eukaryota</taxon>
        <taxon>Viridiplantae</taxon>
        <taxon>Streptophyta</taxon>
        <taxon>Embryophyta</taxon>
        <taxon>Tracheophyta</taxon>
        <taxon>Spermatophyta</taxon>
        <taxon>Magnoliopsida</taxon>
        <taxon>Liliopsida</taxon>
        <taxon>Poales</taxon>
        <taxon>Poaceae</taxon>
        <taxon>PACMAD clade</taxon>
        <taxon>Arundinoideae</taxon>
        <taxon>Arundineae</taxon>
        <taxon>Arundo</taxon>
    </lineage>
</organism>
<reference evidence="2" key="2">
    <citation type="journal article" date="2015" name="Data Brief">
        <title>Shoot transcriptome of the giant reed, Arundo donax.</title>
        <authorList>
            <person name="Barrero R.A."/>
            <person name="Guerrero F.D."/>
            <person name="Moolhuijzen P."/>
            <person name="Goolsby J.A."/>
            <person name="Tidwell J."/>
            <person name="Bellgard S.E."/>
            <person name="Bellgard M.I."/>
        </authorList>
    </citation>
    <scope>NUCLEOTIDE SEQUENCE</scope>
    <source>
        <tissue evidence="2">Shoot tissue taken approximately 20 cm above the soil surface</tissue>
    </source>
</reference>
<reference evidence="2" key="1">
    <citation type="submission" date="2014-09" db="EMBL/GenBank/DDBJ databases">
        <authorList>
            <person name="Magalhaes I.L.F."/>
            <person name="Oliveira U."/>
            <person name="Santos F.R."/>
            <person name="Vidigal T.H.D.A."/>
            <person name="Brescovit A.D."/>
            <person name="Santos A.J."/>
        </authorList>
    </citation>
    <scope>NUCLEOTIDE SEQUENCE</scope>
    <source>
        <tissue evidence="2">Shoot tissue taken approximately 20 cm above the soil surface</tissue>
    </source>
</reference>
<evidence type="ECO:0000313" key="2">
    <source>
        <dbReference type="EMBL" id="JAE32820.1"/>
    </source>
</evidence>
<keyword evidence="1" id="KW-1133">Transmembrane helix</keyword>
<evidence type="ECO:0000256" key="1">
    <source>
        <dbReference type="SAM" id="Phobius"/>
    </source>
</evidence>
<proteinExistence type="predicted"/>
<name>A0A0A9H6I7_ARUDO</name>
<accession>A0A0A9H6I7</accession>
<dbReference type="EMBL" id="GBRH01165076">
    <property type="protein sequence ID" value="JAE32820.1"/>
    <property type="molecule type" value="Transcribed_RNA"/>
</dbReference>
<protein>
    <submittedName>
        <fullName evidence="2">Uncharacterized protein</fullName>
    </submittedName>
</protein>
<dbReference type="AlphaFoldDB" id="A0A0A9H6I7"/>
<keyword evidence="1" id="KW-0812">Transmembrane</keyword>
<keyword evidence="1" id="KW-0472">Membrane</keyword>
<feature type="transmembrane region" description="Helical" evidence="1">
    <location>
        <begin position="26"/>
        <end position="50"/>
    </location>
</feature>
<sequence length="75" mass="8627">MCFSAMISMCAGISSFQLKCHQRSSILVFLMIQRIIFLSCGVTFIDLLFFRDLIILVPYVHTYLHQLCSYAIVTD</sequence>